<evidence type="ECO:0000313" key="2">
    <source>
        <dbReference type="EMBL" id="MBB4766955.1"/>
    </source>
</evidence>
<dbReference type="Proteomes" id="UP000578112">
    <property type="component" value="Unassembled WGS sequence"/>
</dbReference>
<gene>
    <name evidence="2" type="ORF">BJ971_007511</name>
</gene>
<comment type="caution">
    <text evidence="2">The sequence shown here is derived from an EMBL/GenBank/DDBJ whole genome shotgun (WGS) entry which is preliminary data.</text>
</comment>
<keyword evidence="3" id="KW-1185">Reference proteome</keyword>
<dbReference type="RefSeq" id="WP_239087566.1">
    <property type="nucleotide sequence ID" value="NZ_BOMK01000039.1"/>
</dbReference>
<organism evidence="2 3">
    <name type="scientific">Actinoplanes digitatis</name>
    <dbReference type="NCBI Taxonomy" id="1868"/>
    <lineage>
        <taxon>Bacteria</taxon>
        <taxon>Bacillati</taxon>
        <taxon>Actinomycetota</taxon>
        <taxon>Actinomycetes</taxon>
        <taxon>Micromonosporales</taxon>
        <taxon>Micromonosporaceae</taxon>
        <taxon>Actinoplanes</taxon>
    </lineage>
</organism>
<feature type="region of interest" description="Disordered" evidence="1">
    <location>
        <begin position="21"/>
        <end position="43"/>
    </location>
</feature>
<reference evidence="2 3" key="1">
    <citation type="submission" date="2020-08" db="EMBL/GenBank/DDBJ databases">
        <title>Sequencing the genomes of 1000 actinobacteria strains.</title>
        <authorList>
            <person name="Klenk H.-P."/>
        </authorList>
    </citation>
    <scope>NUCLEOTIDE SEQUENCE [LARGE SCALE GENOMIC DNA]</scope>
    <source>
        <strain evidence="2 3">DSM 43149</strain>
    </source>
</reference>
<dbReference type="EMBL" id="JACHNH010000001">
    <property type="protein sequence ID" value="MBB4766955.1"/>
    <property type="molecule type" value="Genomic_DNA"/>
</dbReference>
<sequence length="119" mass="12757">MNRAPIAVLLMTTLLAGCYQPGETGQAPLPTQPRPTAPPSEPTDAFQQNDLIVGTVNRGGSGPCYGLITDDGKQFALYENRGRELVKGTRIQVRAEPSLLRIDCGTGDLYQVTALDVLD</sequence>
<feature type="compositionally biased region" description="Pro residues" evidence="1">
    <location>
        <begin position="30"/>
        <end position="41"/>
    </location>
</feature>
<accession>A0A7W7MUN7</accession>
<dbReference type="PROSITE" id="PS51257">
    <property type="entry name" value="PROKAR_LIPOPROTEIN"/>
    <property type="match status" value="1"/>
</dbReference>
<dbReference type="AlphaFoldDB" id="A0A7W7MUN7"/>
<evidence type="ECO:0000256" key="1">
    <source>
        <dbReference type="SAM" id="MobiDB-lite"/>
    </source>
</evidence>
<proteinExistence type="predicted"/>
<evidence type="ECO:0000313" key="3">
    <source>
        <dbReference type="Proteomes" id="UP000578112"/>
    </source>
</evidence>
<protein>
    <submittedName>
        <fullName evidence="2">Uncharacterized protein</fullName>
    </submittedName>
</protein>
<name>A0A7W7MUN7_9ACTN</name>